<comment type="cofactor">
    <cofactor evidence="1">
        <name>Fe cation</name>
        <dbReference type="ChEBI" id="CHEBI:24875"/>
    </cofactor>
</comment>
<feature type="domain" description="Fe2OG dioxygenase" evidence="6">
    <location>
        <begin position="608"/>
        <end position="708"/>
    </location>
</feature>
<evidence type="ECO:0000313" key="7">
    <source>
        <dbReference type="EMBL" id="CAD5311931.1"/>
    </source>
</evidence>
<accession>A0A7G2DUX2</accession>
<evidence type="ECO:0000256" key="3">
    <source>
        <dbReference type="ARBA" id="ARBA00022723"/>
    </source>
</evidence>
<dbReference type="InterPro" id="IPR026992">
    <property type="entry name" value="DIOX_N"/>
</dbReference>
<dbReference type="InterPro" id="IPR005123">
    <property type="entry name" value="Oxoglu/Fe-dep_dioxygenase_dom"/>
</dbReference>
<evidence type="ECO:0000259" key="6">
    <source>
        <dbReference type="PROSITE" id="PS51471"/>
    </source>
</evidence>
<keyword evidence="3" id="KW-0479">Metal-binding</keyword>
<dbReference type="PANTHER" id="PTHR10209:SF876">
    <property type="entry name" value="1-AMINOCYCLOPROPANE-1-CARBOXYLATE OXIDASE HOMOLOG 2"/>
    <property type="match status" value="1"/>
</dbReference>
<dbReference type="InterPro" id="IPR027443">
    <property type="entry name" value="IPNS-like_sf"/>
</dbReference>
<sequence length="760" mass="85856">MESTKIAPSFDRASELKAFDETKTGVKGLVDSGISKIPRIFHHSSVELANPKPLPSDLLHLKTIPTIDLGGRDFQDAIKHKNAIEGIKEAAAKWGFFQVINHGVSLELLEKMKDGVRDFHEQPPEVRKDLYSRDFGRKFIYLSNFDLYTAAAANWRDTFYCYMAPDPPEPQDLPEICRDVMMEYSKQVMILGEFLFELLSEALGLNPNHLKDMECLKGLRMLCHYFPPCPEPDLTFGTSKHSDGSFLTVLLPDNIEGLQVCREGYWFDVPHVPGALIINIGDLLQLITNDKFISLKHRVLANRATRARVSVACFFHTHVKPNPRVYGPIKELVSEENPPKYRETTIRDYATYFNGKGLGGTSALLDFKQLVPSLNLRKMFHSCSVIREAKTMETKNIAPSFDRASELKAFDETKTGVKGLVDSGISQIPRIFHHSSVKLANPEPVSSDLLHLKTIPTIDLGGRVFEDELKHKNAIEKIKEAAEKWGFFQVINHGVSLELLEKMKDGVRGFHEQSPEVRKDFYSRDLTRKFQYSSNFDLYSSPAANWRDTVACTMDPDPPNPQDIPEICRDVTIEYSEQVMNLGEFLFTLLSEALGLNPNHLNDMDCSKGLIMLCHYYPPCPEPDLTLGTSQLADNTFLTVLLPDQIEGLQVLREGYWFNVPHVPGALIINIGDLLQLITNDKFVSLEHRVLANRATRARVSVAGFFTTAMRPNPTMYGPIRELVSKENPPKYRETTIRDYTAYFSAKGLDGTSALLHFKI</sequence>
<evidence type="ECO:0000313" key="8">
    <source>
        <dbReference type="Proteomes" id="UP000516314"/>
    </source>
</evidence>
<proteinExistence type="inferred from homology"/>
<comment type="similarity">
    <text evidence="2">Belongs to the iron/ascorbate-dependent oxidoreductase family.</text>
</comment>
<dbReference type="PANTHER" id="PTHR10209">
    <property type="entry name" value="OXIDOREDUCTASE, 2OG-FE II OXYGENASE FAMILY PROTEIN"/>
    <property type="match status" value="1"/>
</dbReference>
<dbReference type="GO" id="GO:0051213">
    <property type="term" value="F:dioxygenase activity"/>
    <property type="evidence" value="ECO:0007669"/>
    <property type="project" value="UniProtKB-ARBA"/>
</dbReference>
<dbReference type="EMBL" id="LR881466">
    <property type="protein sequence ID" value="CAD5311931.1"/>
    <property type="molecule type" value="Genomic_DNA"/>
</dbReference>
<evidence type="ECO:0000256" key="1">
    <source>
        <dbReference type="ARBA" id="ARBA00001962"/>
    </source>
</evidence>
<dbReference type="GO" id="GO:0046872">
    <property type="term" value="F:metal ion binding"/>
    <property type="evidence" value="ECO:0007669"/>
    <property type="project" value="UniProtKB-KW"/>
</dbReference>
<protein>
    <submittedName>
        <fullName evidence="7">(thale cress) hypothetical protein</fullName>
    </submittedName>
</protein>
<name>A0A7G2DUX2_ARATH</name>
<dbReference type="Gene3D" id="2.60.120.330">
    <property type="entry name" value="B-lactam Antibiotic, Isopenicillin N Synthase, Chain"/>
    <property type="match status" value="2"/>
</dbReference>
<organism evidence="7 8">
    <name type="scientific">Arabidopsis thaliana</name>
    <name type="common">Mouse-ear cress</name>
    <dbReference type="NCBI Taxonomy" id="3702"/>
    <lineage>
        <taxon>Eukaryota</taxon>
        <taxon>Viridiplantae</taxon>
        <taxon>Streptophyta</taxon>
        <taxon>Embryophyta</taxon>
        <taxon>Tracheophyta</taxon>
        <taxon>Spermatophyta</taxon>
        <taxon>Magnoliopsida</taxon>
        <taxon>eudicotyledons</taxon>
        <taxon>Gunneridae</taxon>
        <taxon>Pentapetalae</taxon>
        <taxon>rosids</taxon>
        <taxon>malvids</taxon>
        <taxon>Brassicales</taxon>
        <taxon>Brassicaceae</taxon>
        <taxon>Camelineae</taxon>
        <taxon>Arabidopsis</taxon>
    </lineage>
</organism>
<dbReference type="AlphaFoldDB" id="A0A7G2DUX2"/>
<evidence type="ECO:0000256" key="5">
    <source>
        <dbReference type="ARBA" id="ARBA00023004"/>
    </source>
</evidence>
<dbReference type="SUPFAM" id="SSF51197">
    <property type="entry name" value="Clavaminate synthase-like"/>
    <property type="match status" value="2"/>
</dbReference>
<dbReference type="InterPro" id="IPR044861">
    <property type="entry name" value="IPNS-like_FE2OG_OXY"/>
</dbReference>
<feature type="domain" description="Fe2OG dioxygenase" evidence="6">
    <location>
        <begin position="217"/>
        <end position="318"/>
    </location>
</feature>
<dbReference type="Pfam" id="PF14226">
    <property type="entry name" value="DIOX_N"/>
    <property type="match status" value="2"/>
</dbReference>
<reference evidence="7 8" key="1">
    <citation type="submission" date="2020-09" db="EMBL/GenBank/DDBJ databases">
        <authorList>
            <person name="Ashkenazy H."/>
        </authorList>
    </citation>
    <scope>NUCLEOTIDE SEQUENCE [LARGE SCALE GENOMIC DNA]</scope>
    <source>
        <strain evidence="8">cv. Cdm-0</strain>
    </source>
</reference>
<dbReference type="FunFam" id="2.60.120.330:FF:000005">
    <property type="entry name" value="1-aminocyclopropane-1-carboxylate oxidase homolog 1"/>
    <property type="match status" value="2"/>
</dbReference>
<dbReference type="PROSITE" id="PS51471">
    <property type="entry name" value="FE2OG_OXY"/>
    <property type="match status" value="2"/>
</dbReference>
<keyword evidence="5" id="KW-0408">Iron</keyword>
<gene>
    <name evidence="7" type="ORF">AT9943_LOCUS512</name>
</gene>
<evidence type="ECO:0000256" key="4">
    <source>
        <dbReference type="ARBA" id="ARBA00023002"/>
    </source>
</evidence>
<evidence type="ECO:0000256" key="2">
    <source>
        <dbReference type="ARBA" id="ARBA00008056"/>
    </source>
</evidence>
<dbReference type="Proteomes" id="UP000516314">
    <property type="component" value="Chromosome 1"/>
</dbReference>
<dbReference type="Pfam" id="PF03171">
    <property type="entry name" value="2OG-FeII_Oxy"/>
    <property type="match status" value="2"/>
</dbReference>
<keyword evidence="4" id="KW-0560">Oxidoreductase</keyword>